<sequence>MRLEYDRFIGRALMSSVSATVNKFTYDAVKCRERIQFGNYRFVRISGEFHVPAFKCCSGKHPAYGEPPIESNALNEKRRREEIRDGPVEQQKVVTNAAAVRQSCFHLYFRSVTLA</sequence>
<proteinExistence type="predicted"/>
<dbReference type="Proteomes" id="UP000036681">
    <property type="component" value="Unplaced"/>
</dbReference>
<keyword evidence="1" id="KW-1185">Reference proteome</keyword>
<dbReference type="AlphaFoldDB" id="A0A0M3HFR5"/>
<name>A0A0M3HFR5_ASCLU</name>
<protein>
    <submittedName>
        <fullName evidence="2">Uncharacterized protein</fullName>
    </submittedName>
</protein>
<organism evidence="1 2">
    <name type="scientific">Ascaris lumbricoides</name>
    <name type="common">Giant roundworm</name>
    <dbReference type="NCBI Taxonomy" id="6252"/>
    <lineage>
        <taxon>Eukaryota</taxon>
        <taxon>Metazoa</taxon>
        <taxon>Ecdysozoa</taxon>
        <taxon>Nematoda</taxon>
        <taxon>Chromadorea</taxon>
        <taxon>Rhabditida</taxon>
        <taxon>Spirurina</taxon>
        <taxon>Ascaridomorpha</taxon>
        <taxon>Ascaridoidea</taxon>
        <taxon>Ascarididae</taxon>
        <taxon>Ascaris</taxon>
    </lineage>
</organism>
<accession>A0A0M3HFR5</accession>
<dbReference type="WBParaSite" id="ALUE_0000036001-mRNA-1">
    <property type="protein sequence ID" value="ALUE_0000036001-mRNA-1"/>
    <property type="gene ID" value="ALUE_0000036001"/>
</dbReference>
<reference evidence="2" key="1">
    <citation type="submission" date="2017-02" db="UniProtKB">
        <authorList>
            <consortium name="WormBaseParasite"/>
        </authorList>
    </citation>
    <scope>IDENTIFICATION</scope>
</reference>
<evidence type="ECO:0000313" key="2">
    <source>
        <dbReference type="WBParaSite" id="ALUE_0000036001-mRNA-1"/>
    </source>
</evidence>
<evidence type="ECO:0000313" key="1">
    <source>
        <dbReference type="Proteomes" id="UP000036681"/>
    </source>
</evidence>